<feature type="chain" id="PRO_5045121199" description="TPM domain-containing protein" evidence="2">
    <location>
        <begin position="29"/>
        <end position="446"/>
    </location>
</feature>
<dbReference type="EMBL" id="BAABHJ010000005">
    <property type="protein sequence ID" value="GAA4606850.1"/>
    <property type="molecule type" value="Genomic_DNA"/>
</dbReference>
<accession>A0ABP8THP8</accession>
<evidence type="ECO:0008006" key="5">
    <source>
        <dbReference type="Google" id="ProtNLM"/>
    </source>
</evidence>
<keyword evidence="1" id="KW-1133">Transmembrane helix</keyword>
<sequence>MKIRRSTIFAAVAAVVALLFAFAAPASADPFQSVVQGLKSQRLYVSQDSGASMSGSDRQTVINALKDDDSTVRMAVVKENRVTSAGLRQLDSALGGKGTLILLDGKGERILAGSHEGLGSGKVRQLVTQARGDSSNLKDLLLNLNKRFDKAVSDKKSGSATAGFVVLGVLVLIVVGVVGLIFFARKRRKEREARQLAELKESVYEDVTRLGEDITGLNLNVMDSGLDPAARDDYQRAMDSYDRAKAAVDAAHRPEDMRKVTEALEDGRYYMTAVRARLDGRPVPERRAPCFFNPQHGPSVQDVMWAPGGGAPRSVPACAADAQRVLSGMDPDARLVTIGGQRRPYWDAGPAYAPYAGGYYSGFGGGDMLGGLLIGTALGSIFSGGWGGHGGGYDAGYAAGYDAGNDNGGDWGFGGGDGGGGGFDIGGGDFGGFDGGGGDFGGGGDW</sequence>
<organism evidence="3 4">
    <name type="scientific">Actinoallomurus liliacearum</name>
    <dbReference type="NCBI Taxonomy" id="1080073"/>
    <lineage>
        <taxon>Bacteria</taxon>
        <taxon>Bacillati</taxon>
        <taxon>Actinomycetota</taxon>
        <taxon>Actinomycetes</taxon>
        <taxon>Streptosporangiales</taxon>
        <taxon>Thermomonosporaceae</taxon>
        <taxon>Actinoallomurus</taxon>
    </lineage>
</organism>
<keyword evidence="1" id="KW-0472">Membrane</keyword>
<feature type="signal peptide" evidence="2">
    <location>
        <begin position="1"/>
        <end position="28"/>
    </location>
</feature>
<proteinExistence type="predicted"/>
<comment type="caution">
    <text evidence="3">The sequence shown here is derived from an EMBL/GenBank/DDBJ whole genome shotgun (WGS) entry which is preliminary data.</text>
</comment>
<keyword evidence="2" id="KW-0732">Signal</keyword>
<reference evidence="4" key="1">
    <citation type="journal article" date="2019" name="Int. J. Syst. Evol. Microbiol.">
        <title>The Global Catalogue of Microorganisms (GCM) 10K type strain sequencing project: providing services to taxonomists for standard genome sequencing and annotation.</title>
        <authorList>
            <consortium name="The Broad Institute Genomics Platform"/>
            <consortium name="The Broad Institute Genome Sequencing Center for Infectious Disease"/>
            <person name="Wu L."/>
            <person name="Ma J."/>
        </authorList>
    </citation>
    <scope>NUCLEOTIDE SEQUENCE [LARGE SCALE GENOMIC DNA]</scope>
    <source>
        <strain evidence="4">JCM 17938</strain>
    </source>
</reference>
<keyword evidence="1" id="KW-0812">Transmembrane</keyword>
<protein>
    <recommendedName>
        <fullName evidence="5">TPM domain-containing protein</fullName>
    </recommendedName>
</protein>
<evidence type="ECO:0000256" key="1">
    <source>
        <dbReference type="SAM" id="Phobius"/>
    </source>
</evidence>
<evidence type="ECO:0000313" key="3">
    <source>
        <dbReference type="EMBL" id="GAA4606850.1"/>
    </source>
</evidence>
<evidence type="ECO:0000313" key="4">
    <source>
        <dbReference type="Proteomes" id="UP001500212"/>
    </source>
</evidence>
<feature type="transmembrane region" description="Helical" evidence="1">
    <location>
        <begin position="162"/>
        <end position="184"/>
    </location>
</feature>
<dbReference type="RefSeq" id="WP_345353184.1">
    <property type="nucleotide sequence ID" value="NZ_BAABHJ010000005.1"/>
</dbReference>
<keyword evidence="4" id="KW-1185">Reference proteome</keyword>
<gene>
    <name evidence="3" type="ORF">GCM10023195_25280</name>
</gene>
<name>A0ABP8THP8_9ACTN</name>
<dbReference type="Proteomes" id="UP001500212">
    <property type="component" value="Unassembled WGS sequence"/>
</dbReference>
<evidence type="ECO:0000256" key="2">
    <source>
        <dbReference type="SAM" id="SignalP"/>
    </source>
</evidence>